<dbReference type="EMBL" id="KI675016">
    <property type="protein sequence ID" value="ETL31651.1"/>
    <property type="molecule type" value="Genomic_DNA"/>
</dbReference>
<accession>W2IBW2</accession>
<organism evidence="1">
    <name type="scientific">Phytophthora nicotianae</name>
    <name type="common">Potato buckeye rot agent</name>
    <name type="synonym">Phytophthora parasitica</name>
    <dbReference type="NCBI Taxonomy" id="4792"/>
    <lineage>
        <taxon>Eukaryota</taxon>
        <taxon>Sar</taxon>
        <taxon>Stramenopiles</taxon>
        <taxon>Oomycota</taxon>
        <taxon>Peronosporomycetes</taxon>
        <taxon>Peronosporales</taxon>
        <taxon>Peronosporaceae</taxon>
        <taxon>Phytophthora</taxon>
    </lineage>
</organism>
<dbReference type="Proteomes" id="UP000053864">
    <property type="component" value="Unassembled WGS sequence"/>
</dbReference>
<proteinExistence type="predicted"/>
<gene>
    <name evidence="1" type="ORF">L916_15599</name>
</gene>
<sequence length="90" mass="10067">MTWTRAFSRLNGTRTRQMKCRALKVEVGRESATANGSEFVHEGANERKEIQGKLKTTANQMKMNLTMETNMVLTVALRTAFHSGGGHLQL</sequence>
<dbReference type="AlphaFoldDB" id="W2IBW2"/>
<name>W2IBW2_PHYNI</name>
<evidence type="ECO:0000313" key="1">
    <source>
        <dbReference type="EMBL" id="ETL31651.1"/>
    </source>
</evidence>
<protein>
    <submittedName>
        <fullName evidence="1">Uncharacterized protein</fullName>
    </submittedName>
</protein>
<reference evidence="1" key="1">
    <citation type="submission" date="2013-11" db="EMBL/GenBank/DDBJ databases">
        <title>The Genome Sequence of Phytophthora parasitica CJ05E6.</title>
        <authorList>
            <consortium name="The Broad Institute Genomics Platform"/>
            <person name="Russ C."/>
            <person name="Tyler B."/>
            <person name="Panabieres F."/>
            <person name="Shan W."/>
            <person name="Tripathy S."/>
            <person name="Grunwald N."/>
            <person name="Machado M."/>
            <person name="Johnson C.S."/>
            <person name="Arredondo F."/>
            <person name="Hong C."/>
            <person name="Coffey M."/>
            <person name="Young S.K."/>
            <person name="Zeng Q."/>
            <person name="Gargeya S."/>
            <person name="Fitzgerald M."/>
            <person name="Abouelleil A."/>
            <person name="Alvarado L."/>
            <person name="Chapman S.B."/>
            <person name="Gainer-Dewar J."/>
            <person name="Goldberg J."/>
            <person name="Griggs A."/>
            <person name="Gujja S."/>
            <person name="Hansen M."/>
            <person name="Howarth C."/>
            <person name="Imamovic A."/>
            <person name="Ireland A."/>
            <person name="Larimer J."/>
            <person name="McCowan C."/>
            <person name="Murphy C."/>
            <person name="Pearson M."/>
            <person name="Poon T.W."/>
            <person name="Priest M."/>
            <person name="Roberts A."/>
            <person name="Saif S."/>
            <person name="Shea T."/>
            <person name="Sykes S."/>
            <person name="Wortman J."/>
            <person name="Nusbaum C."/>
            <person name="Birren B."/>
        </authorList>
    </citation>
    <scope>NUCLEOTIDE SEQUENCE [LARGE SCALE GENOMIC DNA]</scope>
    <source>
        <strain evidence="1">CJ05E6</strain>
    </source>
</reference>